<dbReference type="NCBIfam" id="TIGR03605">
    <property type="entry name" value="antibiot_sagB"/>
    <property type="match status" value="1"/>
</dbReference>
<dbReference type="PANTHER" id="PTHR43745">
    <property type="entry name" value="NITROREDUCTASE MJ1384-RELATED"/>
    <property type="match status" value="1"/>
</dbReference>
<organism evidence="2 3">
    <name type="scientific">Paenibacillus mucilaginosus (strain KNP414)</name>
    <dbReference type="NCBI Taxonomy" id="1036673"/>
    <lineage>
        <taxon>Bacteria</taxon>
        <taxon>Bacillati</taxon>
        <taxon>Bacillota</taxon>
        <taxon>Bacilli</taxon>
        <taxon>Bacillales</taxon>
        <taxon>Paenibacillaceae</taxon>
        <taxon>Paenibacillus</taxon>
    </lineage>
</organism>
<dbReference type="PANTHER" id="PTHR43745:SF2">
    <property type="entry name" value="NITROREDUCTASE MJ1384-RELATED"/>
    <property type="match status" value="1"/>
</dbReference>
<name>F8FKA0_PAEMK</name>
<reference evidence="2 3" key="2">
    <citation type="journal article" date="2013" name="Genome Announc.">
        <title>Genome Sequence of Growth-Improving Paenibacillus mucilaginosus Strain KNP414.</title>
        <authorList>
            <person name="Lu J.J."/>
            <person name="Wang J.F."/>
            <person name="Hu X.F."/>
        </authorList>
    </citation>
    <scope>NUCLEOTIDE SEQUENCE [LARGE SCALE GENOMIC DNA]</scope>
    <source>
        <strain evidence="2 3">KNP414</strain>
    </source>
</reference>
<dbReference type="Gene3D" id="3.40.109.10">
    <property type="entry name" value="NADH Oxidase"/>
    <property type="match status" value="2"/>
</dbReference>
<dbReference type="EMBL" id="CP002869">
    <property type="protein sequence ID" value="AEI44781.1"/>
    <property type="molecule type" value="Genomic_DNA"/>
</dbReference>
<dbReference type="GO" id="GO:0016491">
    <property type="term" value="F:oxidoreductase activity"/>
    <property type="evidence" value="ECO:0007669"/>
    <property type="project" value="InterPro"/>
</dbReference>
<sequence>MGGSRMSLEAFVRHLHADGYESGLPGWEVDWDDKPLSYKLYRGLPAVPLSSDIPLTLEARRMPAEPSLNDIGHFLWYAYGLTQVSHVHAAAVQSYHRFVPSGGGLYPNELYVYLRSAAGGPGVYHYDAAHHRLVLLREGDFDLYLARALGSRSDLSSCFGVVFVSAMVWKNAYKYNTFSYRLQGLDTGVLLGQLLETAKRFGYSSRVHYRFLDAAVGHLLGLSGREENVYAVIPLSAQRDIAWIGDGIGAQVQAAADELCRELPAVRHQQFMRSKTVKEIPLLTWMNKSAELDTLPPFRRLEPSVRTESGMQSVYLPLVKRLNFDLAAAGRARYSPESEFVLSRVTAQQLAALLHEAAASFAYRSDLDGAGEASPHRVAIYGCFYNVEGVPDGAYRYDTAAHALRRVLAGDHRLRLQQGMILHNVNLFQVPICLHLAGDADHLLPQLGYRGYRIQQMEAGMLLHHLLLASSVLNMGGRPLLGFRAGMCDELYRLSQHGLTSLVQIPIGRCLPRPRLVGGLHG</sequence>
<dbReference type="Pfam" id="PF00881">
    <property type="entry name" value="Nitroreductase"/>
    <property type="match status" value="1"/>
</dbReference>
<feature type="domain" description="Nitroreductase" evidence="1">
    <location>
        <begin position="83"/>
        <end position="233"/>
    </location>
</feature>
<evidence type="ECO:0000313" key="2">
    <source>
        <dbReference type="EMBL" id="AEI44781.1"/>
    </source>
</evidence>
<accession>F8FKA0</accession>
<dbReference type="HOGENOM" id="CLU_040294_0_0_9"/>
<reference evidence="3" key="1">
    <citation type="submission" date="2011-06" db="EMBL/GenBank/DDBJ databases">
        <title>Complete genome sequence of Paenibacillus mucilaginosus KNP414.</title>
        <authorList>
            <person name="Wang J."/>
            <person name="Hu S."/>
            <person name="Hu X."/>
            <person name="Zhang B."/>
            <person name="Dong D."/>
            <person name="Zhang S."/>
            <person name="Zhao K."/>
            <person name="Wu D."/>
        </authorList>
    </citation>
    <scope>NUCLEOTIDE SEQUENCE [LARGE SCALE GENOMIC DNA]</scope>
    <source>
        <strain evidence="3">KNP414</strain>
    </source>
</reference>
<dbReference type="CDD" id="cd02142">
    <property type="entry name" value="McbC_SagB-like_oxidoreductase"/>
    <property type="match status" value="1"/>
</dbReference>
<dbReference type="AlphaFoldDB" id="F8FKA0"/>
<evidence type="ECO:0000259" key="1">
    <source>
        <dbReference type="Pfam" id="PF00881"/>
    </source>
</evidence>
<dbReference type="InterPro" id="IPR020051">
    <property type="entry name" value="SagB-type_dehydrogenase"/>
</dbReference>
<evidence type="ECO:0000313" key="3">
    <source>
        <dbReference type="Proteomes" id="UP000006620"/>
    </source>
</evidence>
<dbReference type="Proteomes" id="UP000006620">
    <property type="component" value="Chromosome"/>
</dbReference>
<dbReference type="InterPro" id="IPR000415">
    <property type="entry name" value="Nitroreductase-like"/>
</dbReference>
<proteinExistence type="predicted"/>
<dbReference type="PATRIC" id="fig|1036673.3.peg.5820"/>
<protein>
    <recommendedName>
        <fullName evidence="1">Nitroreductase domain-containing protein</fullName>
    </recommendedName>
</protein>
<dbReference type="KEGG" id="pms:KNP414_06259"/>
<dbReference type="InterPro" id="IPR029479">
    <property type="entry name" value="Nitroreductase"/>
</dbReference>
<dbReference type="InterPro" id="IPR052544">
    <property type="entry name" value="Bacteriocin_Proc_Enz"/>
</dbReference>
<gene>
    <name evidence="2" type="ordered locus">KNP414_06259</name>
</gene>